<dbReference type="PANTHER" id="PTHR47505">
    <property type="entry name" value="DNA UTILIZATION PROTEIN YHGH"/>
    <property type="match status" value="1"/>
</dbReference>
<evidence type="ECO:0000313" key="1">
    <source>
        <dbReference type="EMBL" id="AOS65434.1"/>
    </source>
</evidence>
<reference evidence="2" key="1">
    <citation type="submission" date="2016-03" db="EMBL/GenBank/DDBJ databases">
        <title>Complete genome sequence of the type strain Actinoalloteichus hymeniacidonis DSM 45092.</title>
        <authorList>
            <person name="Schaffert L."/>
            <person name="Albersmeier A."/>
            <person name="Winkler A."/>
            <person name="Kalinowski J."/>
            <person name="Zotchev S."/>
            <person name="Ruckert C."/>
        </authorList>
    </citation>
    <scope>NUCLEOTIDE SEQUENCE [LARGE SCALE GENOMIC DNA]</scope>
    <source>
        <strain evidence="2">HPA177(T) (DSM 45092(T))</strain>
    </source>
</reference>
<dbReference type="SUPFAM" id="SSF53271">
    <property type="entry name" value="PRTase-like"/>
    <property type="match status" value="1"/>
</dbReference>
<dbReference type="Proteomes" id="UP000095210">
    <property type="component" value="Chromosome"/>
</dbReference>
<protein>
    <submittedName>
        <fullName evidence="1">Amidophosphoribosyltransferase</fullName>
    </submittedName>
</protein>
<dbReference type="Gene3D" id="3.40.50.2020">
    <property type="match status" value="1"/>
</dbReference>
<gene>
    <name evidence="1" type="ORF">TL08_23270</name>
</gene>
<dbReference type="InterPro" id="IPR051910">
    <property type="entry name" value="ComF/GntX_DNA_util-trans"/>
</dbReference>
<dbReference type="KEGG" id="ahm:TL08_23270"/>
<accession>A0AAC9HTR8</accession>
<dbReference type="RefSeq" id="WP_069852033.1">
    <property type="nucleotide sequence ID" value="NZ_CP014859.1"/>
</dbReference>
<name>A0AAC9HTR8_9PSEU</name>
<dbReference type="AlphaFoldDB" id="A0AAC9HTR8"/>
<proteinExistence type="predicted"/>
<dbReference type="InterPro" id="IPR029057">
    <property type="entry name" value="PRTase-like"/>
</dbReference>
<organism evidence="1 2">
    <name type="scientific">Actinoalloteichus hymeniacidonis</name>
    <dbReference type="NCBI Taxonomy" id="340345"/>
    <lineage>
        <taxon>Bacteria</taxon>
        <taxon>Bacillati</taxon>
        <taxon>Actinomycetota</taxon>
        <taxon>Actinomycetes</taxon>
        <taxon>Pseudonocardiales</taxon>
        <taxon>Pseudonocardiaceae</taxon>
        <taxon>Actinoalloteichus</taxon>
    </lineage>
</organism>
<dbReference type="PANTHER" id="PTHR47505:SF1">
    <property type="entry name" value="DNA UTILIZATION PROTEIN YHGH"/>
    <property type="match status" value="1"/>
</dbReference>
<sequence length="231" mass="23479">MRVLSNALRDLSDLVFPSTCVGCSAAGDSLCPDCVAEFGPPMPVPGLPRSVSAPCFALARYSGAARQAVVAYKERGERSLARPLGLLVAAALPLLSSGSSAQAASEPWLVPAPSRPAVARRRGGNHVERLLRIAARTVAENGTPCALAPCLVLAAGAAESVGLDDRERAANLAGRVRVRPAALPPSGTPVILVDDVLTTGATAGAAITALAEAGVPVASVLALTSAHRDRR</sequence>
<dbReference type="EMBL" id="CP014859">
    <property type="protein sequence ID" value="AOS65434.1"/>
    <property type="molecule type" value="Genomic_DNA"/>
</dbReference>
<evidence type="ECO:0000313" key="2">
    <source>
        <dbReference type="Proteomes" id="UP000095210"/>
    </source>
</evidence>
<keyword evidence="2" id="KW-1185">Reference proteome</keyword>